<name>A0A8H4Q5N3_9HYPO</name>
<proteinExistence type="predicted"/>
<sequence length="206" mass="22995">MCSSCATFYLCRFCNARVIISTSSPDPCIVALQLNPRRPVLGSDWLDVSRRLFIPRRPSYGLMVKSITEFEGQQGRQSNPISKQQNVTTHHHPPRNHPRKRQAGTTLPRQNSILTEQHSNKLESEQQLQLQLQHRHRQRQHRQQDALAATVRAAVEAETGGEGLFRGAGLVAEDIWVGGLGFGLGAGVEAGRLLDDWGRVKACRSD</sequence>
<feature type="region of interest" description="Disordered" evidence="1">
    <location>
        <begin position="71"/>
        <end position="107"/>
    </location>
</feature>
<reference evidence="2 3" key="1">
    <citation type="journal article" date="2020" name="G3 (Bethesda)">
        <title>Genetic Underpinnings of Host Manipulation by Ophiocordyceps as Revealed by Comparative Transcriptomics.</title>
        <authorList>
            <person name="Will I."/>
            <person name="Das B."/>
            <person name="Trinh T."/>
            <person name="Brachmann A."/>
            <person name="Ohm R.A."/>
            <person name="de Bekker C."/>
        </authorList>
    </citation>
    <scope>NUCLEOTIDE SEQUENCE [LARGE SCALE GENOMIC DNA]</scope>
    <source>
        <strain evidence="2 3">EC05</strain>
    </source>
</reference>
<organism evidence="2 3">
    <name type="scientific">Ophiocordyceps camponoti-floridani</name>
    <dbReference type="NCBI Taxonomy" id="2030778"/>
    <lineage>
        <taxon>Eukaryota</taxon>
        <taxon>Fungi</taxon>
        <taxon>Dikarya</taxon>
        <taxon>Ascomycota</taxon>
        <taxon>Pezizomycotina</taxon>
        <taxon>Sordariomycetes</taxon>
        <taxon>Hypocreomycetidae</taxon>
        <taxon>Hypocreales</taxon>
        <taxon>Ophiocordycipitaceae</taxon>
        <taxon>Ophiocordyceps</taxon>
    </lineage>
</organism>
<keyword evidence="3" id="KW-1185">Reference proteome</keyword>
<dbReference type="AlphaFoldDB" id="A0A8H4Q5N3"/>
<evidence type="ECO:0000313" key="2">
    <source>
        <dbReference type="EMBL" id="KAF4587158.1"/>
    </source>
</evidence>
<dbReference type="Proteomes" id="UP000562929">
    <property type="component" value="Unassembled WGS sequence"/>
</dbReference>
<evidence type="ECO:0000256" key="1">
    <source>
        <dbReference type="SAM" id="MobiDB-lite"/>
    </source>
</evidence>
<feature type="compositionally biased region" description="Polar residues" evidence="1">
    <location>
        <begin position="74"/>
        <end position="88"/>
    </location>
</feature>
<accession>A0A8H4Q5N3</accession>
<gene>
    <name evidence="2" type="ORF">GQ602_003851</name>
</gene>
<comment type="caution">
    <text evidence="2">The sequence shown here is derived from an EMBL/GenBank/DDBJ whole genome shotgun (WGS) entry which is preliminary data.</text>
</comment>
<feature type="compositionally biased region" description="Basic residues" evidence="1">
    <location>
        <begin position="89"/>
        <end position="102"/>
    </location>
</feature>
<evidence type="ECO:0000313" key="3">
    <source>
        <dbReference type="Proteomes" id="UP000562929"/>
    </source>
</evidence>
<dbReference type="EMBL" id="JAACLJ010000004">
    <property type="protein sequence ID" value="KAF4587158.1"/>
    <property type="molecule type" value="Genomic_DNA"/>
</dbReference>
<protein>
    <submittedName>
        <fullName evidence="2">Uncharacterized protein</fullName>
    </submittedName>
</protein>
<feature type="region of interest" description="Disordered" evidence="1">
    <location>
        <begin position="120"/>
        <end position="144"/>
    </location>
</feature>